<dbReference type="KEGG" id="pmt:PMT_2833"/>
<gene>
    <name evidence="2" type="ordered locus">PMT_2833</name>
</gene>
<proteinExistence type="predicted"/>
<reference evidence="2 3" key="1">
    <citation type="journal article" date="2003" name="Nature">
        <title>Genome divergence in two Prochlorococcus ecotypes reflects oceanic niche differentiation.</title>
        <authorList>
            <person name="Rocap G."/>
            <person name="Larimer F.W."/>
            <person name="Lamerdin J.E."/>
            <person name="Malfatti S."/>
            <person name="Chain P."/>
            <person name="Ahlgren N.A."/>
            <person name="Arellano A."/>
            <person name="Coleman M."/>
            <person name="Hauser L."/>
            <person name="Hess W.R."/>
            <person name="Johnson Z.I."/>
            <person name="Land M.L."/>
            <person name="Lindell D."/>
            <person name="Post A.F."/>
            <person name="Regala W."/>
            <person name="Shah M."/>
            <person name="Shaw S.L."/>
            <person name="Steglich C."/>
            <person name="Sullivan M.B."/>
            <person name="Ting C.S."/>
            <person name="Tolonen A."/>
            <person name="Webb E.A."/>
            <person name="Zinser E.R."/>
            <person name="Chisholm S.W."/>
        </authorList>
    </citation>
    <scope>NUCLEOTIDE SEQUENCE [LARGE SCALE GENOMIC DNA]</scope>
    <source>
        <strain evidence="3">MIT 9313</strain>
    </source>
</reference>
<feature type="region of interest" description="Disordered" evidence="1">
    <location>
        <begin position="1"/>
        <end position="20"/>
    </location>
</feature>
<dbReference type="AlphaFoldDB" id="B9ESK5"/>
<dbReference type="Proteomes" id="UP000001423">
    <property type="component" value="Chromosome"/>
</dbReference>
<accession>B9ESK5</accession>
<dbReference type="eggNOG" id="ENOG50322QS">
    <property type="taxonomic scope" value="Bacteria"/>
</dbReference>
<dbReference type="HOGENOM" id="CLU_3083547_0_0_3"/>
<name>B9ESK5_PROMM</name>
<organism evidence="2 3">
    <name type="scientific">Prochlorococcus marinus (strain MIT 9313)</name>
    <dbReference type="NCBI Taxonomy" id="74547"/>
    <lineage>
        <taxon>Bacteria</taxon>
        <taxon>Bacillati</taxon>
        <taxon>Cyanobacteriota</taxon>
        <taxon>Cyanophyceae</taxon>
        <taxon>Synechococcales</taxon>
        <taxon>Prochlorococcaceae</taxon>
        <taxon>Prochlorococcus</taxon>
    </lineage>
</organism>
<feature type="compositionally biased region" description="Basic and acidic residues" evidence="1">
    <location>
        <begin position="10"/>
        <end position="20"/>
    </location>
</feature>
<keyword evidence="3" id="KW-1185">Reference proteome</keyword>
<evidence type="ECO:0000256" key="1">
    <source>
        <dbReference type="SAM" id="MobiDB-lite"/>
    </source>
</evidence>
<evidence type="ECO:0000313" key="2">
    <source>
        <dbReference type="EMBL" id="CAX32351.1"/>
    </source>
</evidence>
<dbReference type="EMBL" id="BX548175">
    <property type="protein sequence ID" value="CAX32351.1"/>
    <property type="molecule type" value="Genomic_DNA"/>
</dbReference>
<sequence length="52" mass="5887">MKARFRPNHPGHEEQAEDPKQAIAHQVIEDIQENVLAANLFVFKTSSNRDSA</sequence>
<protein>
    <submittedName>
        <fullName evidence="2">Uncharacterized protein</fullName>
    </submittedName>
</protein>
<evidence type="ECO:0000313" key="3">
    <source>
        <dbReference type="Proteomes" id="UP000001423"/>
    </source>
</evidence>